<dbReference type="Pfam" id="PF19076">
    <property type="entry name" value="CshA_repeat"/>
    <property type="match status" value="2"/>
</dbReference>
<dbReference type="InterPro" id="IPR051172">
    <property type="entry name" value="Chlamydia_OmcB"/>
</dbReference>
<evidence type="ECO:0000259" key="4">
    <source>
        <dbReference type="Pfam" id="PF24346"/>
    </source>
</evidence>
<feature type="domain" description="DUF11" evidence="2">
    <location>
        <begin position="723"/>
        <end position="839"/>
    </location>
</feature>
<evidence type="ECO:0000313" key="5">
    <source>
        <dbReference type="EMBL" id="TCS49321.1"/>
    </source>
</evidence>
<reference evidence="5 6" key="1">
    <citation type="submission" date="2019-03" db="EMBL/GenBank/DDBJ databases">
        <title>Genomic Encyclopedia of Type Strains, Phase IV (KMG-IV): sequencing the most valuable type-strain genomes for metagenomic binning, comparative biology and taxonomic classification.</title>
        <authorList>
            <person name="Goeker M."/>
        </authorList>
    </citation>
    <scope>NUCLEOTIDE SEQUENCE [LARGE SCALE GENOMIC DNA]</scope>
    <source>
        <strain evidence="5 6">DSM 104836</strain>
    </source>
</reference>
<keyword evidence="6" id="KW-1185">Reference proteome</keyword>
<dbReference type="EMBL" id="SLZU01000051">
    <property type="protein sequence ID" value="TCS49321.1"/>
    <property type="molecule type" value="Genomic_DNA"/>
</dbReference>
<dbReference type="PANTHER" id="PTHR34819:SF3">
    <property type="entry name" value="CELL SURFACE PROTEIN"/>
    <property type="match status" value="1"/>
</dbReference>
<feature type="compositionally biased region" description="Acidic residues" evidence="1">
    <location>
        <begin position="589"/>
        <end position="600"/>
    </location>
</feature>
<evidence type="ECO:0000313" key="6">
    <source>
        <dbReference type="Proteomes" id="UP000295696"/>
    </source>
</evidence>
<comment type="caution">
    <text evidence="5">The sequence shown here is derived from an EMBL/GenBank/DDBJ whole genome shotgun (WGS) entry which is preliminary data.</text>
</comment>
<evidence type="ECO:0000256" key="1">
    <source>
        <dbReference type="SAM" id="MobiDB-lite"/>
    </source>
</evidence>
<organism evidence="5 6">
    <name type="scientific">Primorskyibacter sedentarius</name>
    <dbReference type="NCBI Taxonomy" id="745311"/>
    <lineage>
        <taxon>Bacteria</taxon>
        <taxon>Pseudomonadati</taxon>
        <taxon>Pseudomonadota</taxon>
        <taxon>Alphaproteobacteria</taxon>
        <taxon>Rhodobacterales</taxon>
        <taxon>Roseobacteraceae</taxon>
        <taxon>Primorskyibacter</taxon>
    </lineage>
</organism>
<dbReference type="AlphaFoldDB" id="A0A4V2ULB7"/>
<feature type="domain" description="CshA" evidence="3">
    <location>
        <begin position="395"/>
        <end position="443"/>
    </location>
</feature>
<dbReference type="Pfam" id="PF01345">
    <property type="entry name" value="DUF11"/>
    <property type="match status" value="1"/>
</dbReference>
<feature type="domain" description="CshA" evidence="3">
    <location>
        <begin position="276"/>
        <end position="324"/>
    </location>
</feature>
<accession>A0A4V2ULB7</accession>
<sequence length="1042" mass="106776">PAVASIVVAPVIDAVADDYTASPVNGSDGGTVGSVLDNDLLNGNAIATDGSDTTISVLADGGLTGVSLADDGTLTVPAGTAAGSYDVTYEICSELDPAICEFAVATVVVAAPAIDAVDDSVENVDGQLGITDVLSVFENDTLNGAALTDMAQVSISVIAPATSIGTAPVPFLDTADGTVDVPVGTPQGSYEITYEICELVNPTNCAQAVASITISATPPVAQDDLVEGLQTGVPATLNPLDDNGNGVDSDVDGRLEPSTLVLTGTGAPSGSVLAADGKSLSVPGQGVWTVDTTTGEVIFSPEDGFTADPAPVAYTVADNDGNVSNEAIITLQFVSIPPVAQDDLIVDLATGSVATVDPFGDNGNGIDADPDGSLDPSSMLLTGTGAPAGSVLSADGKALTVPGEGVWAVDAATGEVTFTPLAGFNDDPAPVAYSVADNDGNVSNEATIEIDYGQTVSMSLIKSVSEIIDTFSDGNFGGVDDTLRYSFVVTNTGELTLQNVVVQDAALGGAIATIATLGLGETTTVTYDYVITEADRVAGRAENSASVTGTGIDRFGNPEIDPGTGNPLVAEDVSDAGTDASTDPISDPEGTETPDSDGNVDGDPANDPTVTAIPVVGSDTYLSGKVFRDNNLNDIYDDGVDDLLPNFVVKLLTSSGGLVRETRSDAVGFYEMADFAVGTNYSVNFNDPDTGETIRTISGLDFPAGAKTTGLDSFIQPVNVPELALSKVAAVSSVIVGGSVPYEITVKNSGTSDATDISVVDTMPAGISYVAETAKVDGVLATVKVSGASITFSGLTVPAGGSVRLSLVGRLNASATTGDMVNRAIAYDSTGAIVSNEATATVTLKPEAVFNCSDIIGRVFDDRNMNGYQDEGGNEPGLAGVRIMTVDGLVITTDSHGRYSVPCAALPKSNGSNFVLKVDVTSLPTGYRMTTENPRVQRLTPGIMTKFNFGAAISNVVDLDLVAVAFDPKTNRPVPALAAGVDQLVAQLRDQPSVLRLSYFRQGESQKVARARLDALENLIRQRWSKRGRYQLLIERTIQSVQ</sequence>
<evidence type="ECO:0000259" key="3">
    <source>
        <dbReference type="Pfam" id="PF19076"/>
    </source>
</evidence>
<dbReference type="InterPro" id="IPR047589">
    <property type="entry name" value="DUF11_rpt"/>
</dbReference>
<dbReference type="RefSeq" id="WP_132248971.1">
    <property type="nucleotide sequence ID" value="NZ_SLZU01000051.1"/>
</dbReference>
<dbReference type="Pfam" id="PF24346">
    <property type="entry name" value="DUF7507"/>
    <property type="match status" value="1"/>
</dbReference>
<dbReference type="NCBIfam" id="TIGR01451">
    <property type="entry name" value="B_ant_repeat"/>
    <property type="match status" value="2"/>
</dbReference>
<evidence type="ECO:0000259" key="2">
    <source>
        <dbReference type="Pfam" id="PF01345"/>
    </source>
</evidence>
<feature type="non-terminal residue" evidence="5">
    <location>
        <position position="1"/>
    </location>
</feature>
<protein>
    <submittedName>
        <fullName evidence="5">Putative repeat protein (TIGR01451 family)</fullName>
    </submittedName>
</protein>
<dbReference type="InterPro" id="IPR013783">
    <property type="entry name" value="Ig-like_fold"/>
</dbReference>
<dbReference type="InterPro" id="IPR026395">
    <property type="entry name" value="CshA_fibril"/>
</dbReference>
<dbReference type="PANTHER" id="PTHR34819">
    <property type="entry name" value="LARGE CYSTEINE-RICH PERIPLASMIC PROTEIN OMCB"/>
    <property type="match status" value="1"/>
</dbReference>
<dbReference type="SUPFAM" id="SSF51004">
    <property type="entry name" value="C-terminal (heme d1) domain of cytochrome cd1-nitrite reductase"/>
    <property type="match status" value="1"/>
</dbReference>
<dbReference type="InterPro" id="IPR001434">
    <property type="entry name" value="OmcB-like_DUF11"/>
</dbReference>
<dbReference type="Gene3D" id="2.60.40.10">
    <property type="entry name" value="Immunoglobulins"/>
    <property type="match status" value="2"/>
</dbReference>
<name>A0A4V2ULB7_9RHOB</name>
<feature type="domain" description="DUF7507" evidence="4">
    <location>
        <begin position="472"/>
        <end position="550"/>
    </location>
</feature>
<dbReference type="InterPro" id="IPR055354">
    <property type="entry name" value="DUF7507"/>
</dbReference>
<dbReference type="InterPro" id="IPR011048">
    <property type="entry name" value="Haem_d1_sf"/>
</dbReference>
<dbReference type="Proteomes" id="UP000295696">
    <property type="component" value="Unassembled WGS sequence"/>
</dbReference>
<proteinExistence type="predicted"/>
<feature type="region of interest" description="Disordered" evidence="1">
    <location>
        <begin position="540"/>
        <end position="609"/>
    </location>
</feature>
<dbReference type="OrthoDB" id="9773411at2"/>
<gene>
    <name evidence="5" type="ORF">EDD52_1512</name>
</gene>